<evidence type="ECO:0000313" key="2">
    <source>
        <dbReference type="Proteomes" id="UP001596297"/>
    </source>
</evidence>
<accession>A0ABW1Y9P4</accession>
<reference evidence="2" key="1">
    <citation type="journal article" date="2019" name="Int. J. Syst. Evol. Microbiol.">
        <title>The Global Catalogue of Microorganisms (GCM) 10K type strain sequencing project: providing services to taxonomists for standard genome sequencing and annotation.</title>
        <authorList>
            <consortium name="The Broad Institute Genomics Platform"/>
            <consortium name="The Broad Institute Genome Sequencing Center for Infectious Disease"/>
            <person name="Wu L."/>
            <person name="Ma J."/>
        </authorList>
    </citation>
    <scope>NUCLEOTIDE SEQUENCE [LARGE SCALE GENOMIC DNA]</scope>
    <source>
        <strain evidence="2">CGMCC 1.15772</strain>
    </source>
</reference>
<name>A0ABW1Y9P4_9DEIO</name>
<gene>
    <name evidence="1" type="ORF">ACFP81_02525</name>
</gene>
<comment type="caution">
    <text evidence="1">The sequence shown here is derived from an EMBL/GenBank/DDBJ whole genome shotgun (WGS) entry which is preliminary data.</text>
</comment>
<dbReference type="EMBL" id="JBHSWD010000001">
    <property type="protein sequence ID" value="MFC6591013.1"/>
    <property type="molecule type" value="Genomic_DNA"/>
</dbReference>
<organism evidence="1 2">
    <name type="scientific">Deinococcus lacus</name>
    <dbReference type="NCBI Taxonomy" id="392561"/>
    <lineage>
        <taxon>Bacteria</taxon>
        <taxon>Thermotogati</taxon>
        <taxon>Deinococcota</taxon>
        <taxon>Deinococci</taxon>
        <taxon>Deinococcales</taxon>
        <taxon>Deinococcaceae</taxon>
        <taxon>Deinococcus</taxon>
    </lineage>
</organism>
<dbReference type="Proteomes" id="UP001596297">
    <property type="component" value="Unassembled WGS sequence"/>
</dbReference>
<dbReference type="RefSeq" id="WP_380082019.1">
    <property type="nucleotide sequence ID" value="NZ_JBHSWD010000001.1"/>
</dbReference>
<keyword evidence="2" id="KW-1185">Reference proteome</keyword>
<sequence length="107" mass="11210">MLGLPAWRVAALLAPHRRVSARVPEVGELRVTGRALWLCPREGGGFDGVLGAGAAAARCLSAGCGVEVLAVQAGRALLRLIRAGSVDLLAWVRVGDCLRLWGRAMQA</sequence>
<evidence type="ECO:0000313" key="1">
    <source>
        <dbReference type="EMBL" id="MFC6591013.1"/>
    </source>
</evidence>
<protein>
    <recommendedName>
        <fullName evidence="3">DUF2917 domain-containing protein</fullName>
    </recommendedName>
</protein>
<evidence type="ECO:0008006" key="3">
    <source>
        <dbReference type="Google" id="ProtNLM"/>
    </source>
</evidence>
<proteinExistence type="predicted"/>